<organism evidence="2 3">
    <name type="scientific">Halovulum marinum</name>
    <dbReference type="NCBI Taxonomy" id="2662447"/>
    <lineage>
        <taxon>Bacteria</taxon>
        <taxon>Pseudomonadati</taxon>
        <taxon>Pseudomonadota</taxon>
        <taxon>Alphaproteobacteria</taxon>
        <taxon>Rhodobacterales</taxon>
        <taxon>Paracoccaceae</taxon>
        <taxon>Halovulum</taxon>
    </lineage>
</organism>
<dbReference type="Gene3D" id="3.40.50.2000">
    <property type="entry name" value="Glycogen Phosphorylase B"/>
    <property type="match status" value="1"/>
</dbReference>
<keyword evidence="3" id="KW-1185">Reference proteome</keyword>
<gene>
    <name evidence="2" type="ORF">GE300_06210</name>
</gene>
<evidence type="ECO:0000313" key="3">
    <source>
        <dbReference type="Proteomes" id="UP000474957"/>
    </source>
</evidence>
<proteinExistence type="predicted"/>
<keyword evidence="2" id="KW-0808">Transferase</keyword>
<reference evidence="2 3" key="1">
    <citation type="submission" date="2019-10" db="EMBL/GenBank/DDBJ databases">
        <title>Cognatihalovulum marinum gen. nov. sp. nov., a new member of the family Rhodobacteraceae isolated from deep seawater of the Northwest Indian Ocean.</title>
        <authorList>
            <person name="Ruan C."/>
            <person name="Wang J."/>
            <person name="Zheng X."/>
            <person name="Song L."/>
            <person name="Zhu Y."/>
            <person name="Huang Y."/>
            <person name="Lu Z."/>
            <person name="Du W."/>
            <person name="Huang L."/>
            <person name="Dai X."/>
        </authorList>
    </citation>
    <scope>NUCLEOTIDE SEQUENCE [LARGE SCALE GENOMIC DNA]</scope>
    <source>
        <strain evidence="2 3">2CG4</strain>
    </source>
</reference>
<dbReference type="GO" id="GO:0016740">
    <property type="term" value="F:transferase activity"/>
    <property type="evidence" value="ECO:0007669"/>
    <property type="project" value="UniProtKB-KW"/>
</dbReference>
<dbReference type="SUPFAM" id="SSF53756">
    <property type="entry name" value="UDP-Glycosyltransferase/glycogen phosphorylase"/>
    <property type="match status" value="1"/>
</dbReference>
<sequence length="361" mass="40571">MTRPLEIAILGLSLTSSWGNGHATTYRALLRGLAAEGHRVLFLERDVPWYADHRDLPEPDFCRLELYDDIPGMLARHGAALDRADAVIVGSYVPEGRQLIDTLAARDLRQLCFYDIDTPVTMDLLDRGDEAHLARRQVPLFDSYFSFAGGEVLDRLHRQYGARRPRALYCSVDAERYRPVETPIRWDMGYLGTYSPDRQPGLERLLLEPARQRPDLRFVVAGAQYPRDIDWPANVDRIDHLPPEEHAAFYCAQRFTLNITRDAMRRLGWSPSVRLFEAAACGTAILSDRWQGLDELFPEGEAIVIADGTADALAALTQIPGRRRSDIAQAARTRVLREHTGQARARALAAALMTEPAQVTA</sequence>
<dbReference type="RefSeq" id="WP_154445698.1">
    <property type="nucleotide sequence ID" value="NZ_WIND01000003.1"/>
</dbReference>
<name>A0A6L5YY03_9RHOB</name>
<dbReference type="InterPro" id="IPR055259">
    <property type="entry name" value="YkvP/CgeB_Glyco_trans-like"/>
</dbReference>
<evidence type="ECO:0000259" key="1">
    <source>
        <dbReference type="Pfam" id="PF13524"/>
    </source>
</evidence>
<comment type="caution">
    <text evidence="2">The sequence shown here is derived from an EMBL/GenBank/DDBJ whole genome shotgun (WGS) entry which is preliminary data.</text>
</comment>
<feature type="domain" description="Spore protein YkvP/CgeB glycosyl transferase-like" evidence="1">
    <location>
        <begin position="199"/>
        <end position="349"/>
    </location>
</feature>
<evidence type="ECO:0000313" key="2">
    <source>
        <dbReference type="EMBL" id="MSU89213.1"/>
    </source>
</evidence>
<dbReference type="AlphaFoldDB" id="A0A6L5YY03"/>
<dbReference type="Pfam" id="PF13524">
    <property type="entry name" value="Glyco_trans_1_2"/>
    <property type="match status" value="1"/>
</dbReference>
<accession>A0A6L5YY03</accession>
<dbReference type="EMBL" id="WIND01000003">
    <property type="protein sequence ID" value="MSU89213.1"/>
    <property type="molecule type" value="Genomic_DNA"/>
</dbReference>
<dbReference type="Proteomes" id="UP000474957">
    <property type="component" value="Unassembled WGS sequence"/>
</dbReference>
<protein>
    <submittedName>
        <fullName evidence="2">Glycosyltransferase</fullName>
    </submittedName>
</protein>